<evidence type="ECO:0000256" key="1">
    <source>
        <dbReference type="SAM" id="SignalP"/>
    </source>
</evidence>
<dbReference type="RefSeq" id="WP_074254945.1">
    <property type="nucleotide sequence ID" value="NZ_FSRL01000001.1"/>
</dbReference>
<dbReference type="AlphaFoldDB" id="A0A1N6EI76"/>
<evidence type="ECO:0000313" key="2">
    <source>
        <dbReference type="EMBL" id="SIN82647.1"/>
    </source>
</evidence>
<accession>A0A1N6EI76</accession>
<feature type="signal peptide" evidence="1">
    <location>
        <begin position="1"/>
        <end position="17"/>
    </location>
</feature>
<keyword evidence="1" id="KW-0732">Signal</keyword>
<sequence length="310" mass="32685">MIRAAALACLLPGLAAAQEYDTMDRAQCEALLKRADMVQMGAVIEAAVLAPEDGWCRYAGLRLKGPNGYMDYGLDRARLRIGGAERLEHGLPPLAVELEIEGAHFAYTGGLDAGMRWLMTEQMKADGGIGLVLRAHWDREAKALVLEEASADFPWDNGVRLSARVEGIDLTDRVSTERSAPFAGVTALELELVTHGLFESVFMLPIGPLLLEGAEEPEARVAELKQAARAVVAGLPEVLLDEASREAALALLEDLPHPVGRLLVQVAAEPGLGMAQAGPLALGAAATPEGLAAVLAGVSVAVDYAGDRAP</sequence>
<feature type="chain" id="PRO_5012229954" evidence="1">
    <location>
        <begin position="18"/>
        <end position="310"/>
    </location>
</feature>
<organism evidence="2 3">
    <name type="scientific">Vannielia litorea</name>
    <dbReference type="NCBI Taxonomy" id="1217970"/>
    <lineage>
        <taxon>Bacteria</taxon>
        <taxon>Pseudomonadati</taxon>
        <taxon>Pseudomonadota</taxon>
        <taxon>Alphaproteobacteria</taxon>
        <taxon>Rhodobacterales</taxon>
        <taxon>Paracoccaceae</taxon>
        <taxon>Vannielia</taxon>
    </lineage>
</organism>
<name>A0A1N6EI76_9RHOB</name>
<proteinExistence type="predicted"/>
<reference evidence="3" key="1">
    <citation type="submission" date="2016-11" db="EMBL/GenBank/DDBJ databases">
        <authorList>
            <person name="Varghese N."/>
            <person name="Submissions S."/>
        </authorList>
    </citation>
    <scope>NUCLEOTIDE SEQUENCE [LARGE SCALE GENOMIC DNA]</scope>
    <source>
        <strain evidence="3">DSM 29440</strain>
    </source>
</reference>
<gene>
    <name evidence="2" type="ORF">SAMN05444002_0808</name>
</gene>
<dbReference type="Proteomes" id="UP000184932">
    <property type="component" value="Unassembled WGS sequence"/>
</dbReference>
<dbReference type="EMBL" id="FSRL01000001">
    <property type="protein sequence ID" value="SIN82647.1"/>
    <property type="molecule type" value="Genomic_DNA"/>
</dbReference>
<protein>
    <submittedName>
        <fullName evidence="2">Uncharacterized protein</fullName>
    </submittedName>
</protein>
<keyword evidence="3" id="KW-1185">Reference proteome</keyword>
<evidence type="ECO:0000313" key="3">
    <source>
        <dbReference type="Proteomes" id="UP000184932"/>
    </source>
</evidence>